<dbReference type="PROSITE" id="PS50005">
    <property type="entry name" value="TPR"/>
    <property type="match status" value="1"/>
</dbReference>
<dbReference type="Pfam" id="PF00023">
    <property type="entry name" value="Ank"/>
    <property type="match status" value="1"/>
</dbReference>
<dbReference type="Gene3D" id="1.25.40.20">
    <property type="entry name" value="Ankyrin repeat-containing domain"/>
    <property type="match status" value="2"/>
</dbReference>
<protein>
    <submittedName>
        <fullName evidence="3">Serine/threonine-protein phosphatase 5</fullName>
    </submittedName>
</protein>
<feature type="repeat" description="ANK" evidence="1">
    <location>
        <begin position="59"/>
        <end position="91"/>
    </location>
</feature>
<keyword evidence="1" id="KW-0040">ANK repeat</keyword>
<dbReference type="SMART" id="SM00028">
    <property type="entry name" value="TPR"/>
    <property type="match status" value="3"/>
</dbReference>
<keyword evidence="2" id="KW-0802">TPR repeat</keyword>
<dbReference type="AlphaFoldDB" id="A0AAW2USP8"/>
<dbReference type="InterPro" id="IPR019734">
    <property type="entry name" value="TPR_rpt"/>
</dbReference>
<dbReference type="InterPro" id="IPR011990">
    <property type="entry name" value="TPR-like_helical_dom_sf"/>
</dbReference>
<sequence length="450" mass="50040">MIAEVAASLDREEFHGKCEVCKDCEGRTALHYAAQKGNIQICKFLIEKVKVDIDIKTERGDSSLLLATASERFNTAKYLIIRGADIRKSDSKGMTSLHYAAERGNKELMQLLLLKGADIEAKSVYGTPLQCAASSGSLESVRFLLGHGAKSYIAETLNVKKSIGIKSNETAACQIQFLNFLSPLMWALSCHSSECLELLLKAGADPNLSSFGKSPLAYAATEGEAELLRSLLGAGANPNSISTLSLVIDNENFQACLRPIEYAASKGNCAIVRILFPVTRSIPDYPDWSIHGITKYFHSEQAKIKREESRNAYSKLVKQRGKDAANGKEYWDAIKWYSEAIYLDSSDARLLSNRSLCWAKLNEAAFALSDAEACVRLRPDWPKAHYREGVAWRLLKNYLMASTAFSEAFRLDPRNKEIEDAFRDACKSWLDELAVNRPLDAERIRQTVTI</sequence>
<dbReference type="PROSITE" id="PS50297">
    <property type="entry name" value="ANK_REP_REGION"/>
    <property type="match status" value="3"/>
</dbReference>
<gene>
    <name evidence="3" type="ORF">Sradi_1394700</name>
</gene>
<evidence type="ECO:0000313" key="3">
    <source>
        <dbReference type="EMBL" id="KAL0419812.1"/>
    </source>
</evidence>
<dbReference type="SUPFAM" id="SSF48452">
    <property type="entry name" value="TPR-like"/>
    <property type="match status" value="1"/>
</dbReference>
<dbReference type="PROSITE" id="PS50088">
    <property type="entry name" value="ANK_REPEAT"/>
    <property type="match status" value="5"/>
</dbReference>
<evidence type="ECO:0000256" key="1">
    <source>
        <dbReference type="PROSITE-ProRule" id="PRU00023"/>
    </source>
</evidence>
<dbReference type="InterPro" id="IPR036770">
    <property type="entry name" value="Ankyrin_rpt-contain_sf"/>
</dbReference>
<feature type="repeat" description="ANK" evidence="1">
    <location>
        <begin position="127"/>
        <end position="156"/>
    </location>
</feature>
<dbReference type="SMART" id="SM00248">
    <property type="entry name" value="ANK"/>
    <property type="match status" value="6"/>
</dbReference>
<proteinExistence type="predicted"/>
<dbReference type="Pfam" id="PF12796">
    <property type="entry name" value="Ank_2"/>
    <property type="match status" value="2"/>
</dbReference>
<accession>A0AAW2USP8</accession>
<feature type="repeat" description="TPR" evidence="2">
    <location>
        <begin position="382"/>
        <end position="415"/>
    </location>
</feature>
<dbReference type="PANTHER" id="PTHR46224">
    <property type="entry name" value="ANKYRIN REPEAT FAMILY PROTEIN"/>
    <property type="match status" value="1"/>
</dbReference>
<organism evidence="3">
    <name type="scientific">Sesamum radiatum</name>
    <name type="common">Black benniseed</name>
    <dbReference type="NCBI Taxonomy" id="300843"/>
    <lineage>
        <taxon>Eukaryota</taxon>
        <taxon>Viridiplantae</taxon>
        <taxon>Streptophyta</taxon>
        <taxon>Embryophyta</taxon>
        <taxon>Tracheophyta</taxon>
        <taxon>Spermatophyta</taxon>
        <taxon>Magnoliopsida</taxon>
        <taxon>eudicotyledons</taxon>
        <taxon>Gunneridae</taxon>
        <taxon>Pentapetalae</taxon>
        <taxon>asterids</taxon>
        <taxon>lamiids</taxon>
        <taxon>Lamiales</taxon>
        <taxon>Pedaliaceae</taxon>
        <taxon>Sesamum</taxon>
    </lineage>
</organism>
<evidence type="ECO:0000256" key="2">
    <source>
        <dbReference type="PROSITE-ProRule" id="PRU00339"/>
    </source>
</evidence>
<dbReference type="InterPro" id="IPR002110">
    <property type="entry name" value="Ankyrin_rpt"/>
</dbReference>
<dbReference type="SUPFAM" id="SSF48403">
    <property type="entry name" value="Ankyrin repeat"/>
    <property type="match status" value="1"/>
</dbReference>
<name>A0AAW2USP8_SESRA</name>
<dbReference type="PRINTS" id="PR01415">
    <property type="entry name" value="ANKYRIN"/>
</dbReference>
<reference evidence="3" key="1">
    <citation type="submission" date="2020-06" db="EMBL/GenBank/DDBJ databases">
        <authorList>
            <person name="Li T."/>
            <person name="Hu X."/>
            <person name="Zhang T."/>
            <person name="Song X."/>
            <person name="Zhang H."/>
            <person name="Dai N."/>
            <person name="Sheng W."/>
            <person name="Hou X."/>
            <person name="Wei L."/>
        </authorList>
    </citation>
    <scope>NUCLEOTIDE SEQUENCE</scope>
    <source>
        <strain evidence="3">G02</strain>
        <tissue evidence="3">Leaf</tissue>
    </source>
</reference>
<dbReference type="Gene3D" id="1.25.40.10">
    <property type="entry name" value="Tetratricopeptide repeat domain"/>
    <property type="match status" value="1"/>
</dbReference>
<comment type="caution">
    <text evidence="3">The sequence shown here is derived from an EMBL/GenBank/DDBJ whole genome shotgun (WGS) entry which is preliminary data.</text>
</comment>
<feature type="repeat" description="ANK" evidence="1">
    <location>
        <begin position="211"/>
        <end position="243"/>
    </location>
</feature>
<dbReference type="InterPro" id="IPR051616">
    <property type="entry name" value="Cul2-RING_E3_ligase_SR"/>
</dbReference>
<dbReference type="PANTHER" id="PTHR46224:SF67">
    <property type="entry name" value="HSP70-HSP90 ORGANIZING PROTEIN 3-LIKE"/>
    <property type="match status" value="1"/>
</dbReference>
<dbReference type="EMBL" id="JACGWJ010000005">
    <property type="protein sequence ID" value="KAL0419812.1"/>
    <property type="molecule type" value="Genomic_DNA"/>
</dbReference>
<feature type="repeat" description="ANK" evidence="1">
    <location>
        <begin position="92"/>
        <end position="124"/>
    </location>
</feature>
<feature type="repeat" description="ANK" evidence="1">
    <location>
        <begin position="25"/>
        <end position="48"/>
    </location>
</feature>
<reference evidence="3" key="2">
    <citation type="journal article" date="2024" name="Plant">
        <title>Genomic evolution and insights into agronomic trait innovations of Sesamum species.</title>
        <authorList>
            <person name="Miao H."/>
            <person name="Wang L."/>
            <person name="Qu L."/>
            <person name="Liu H."/>
            <person name="Sun Y."/>
            <person name="Le M."/>
            <person name="Wang Q."/>
            <person name="Wei S."/>
            <person name="Zheng Y."/>
            <person name="Lin W."/>
            <person name="Duan Y."/>
            <person name="Cao H."/>
            <person name="Xiong S."/>
            <person name="Wang X."/>
            <person name="Wei L."/>
            <person name="Li C."/>
            <person name="Ma Q."/>
            <person name="Ju M."/>
            <person name="Zhao R."/>
            <person name="Li G."/>
            <person name="Mu C."/>
            <person name="Tian Q."/>
            <person name="Mei H."/>
            <person name="Zhang T."/>
            <person name="Gao T."/>
            <person name="Zhang H."/>
        </authorList>
    </citation>
    <scope>NUCLEOTIDE SEQUENCE</scope>
    <source>
        <strain evidence="3">G02</strain>
    </source>
</reference>